<evidence type="ECO:0000313" key="1">
    <source>
        <dbReference type="EMBL" id="KKN05171.1"/>
    </source>
</evidence>
<gene>
    <name evidence="1" type="ORF">LCGC14_1089970</name>
</gene>
<comment type="caution">
    <text evidence="1">The sequence shown here is derived from an EMBL/GenBank/DDBJ whole genome shotgun (WGS) entry which is preliminary data.</text>
</comment>
<sequence>MTQIITWESGEKRSTVILTRHFSGLLPRGIYKGFDVITNVSSLFLNLEKGSDDTSVLLTPEGVRIEEDADIPNFVSIDIGDAQPRIDLVICTHQFTVTNDPAVYSVVKGTPAPSPVPPTLPAEPPFNTILATVAVGVGVTDILPGDVTLAAKVSISLTTVPFATLSDVSATQSDAFAAMVAPSGANPIATIADVTSTVDAKTFTRAGFDELRVAEKSTPDANVQVLTGRIHDLRNVSSADVAAVASLGPFGTTNPAEERIDLVVLDPDTQVVSIVVGVDAPPSATVPTYPLDKVVLAEVFIDEDTTVVINTADITDVRPIVHRNVPNFEDIPNMTTDIEDAITGAAAPASGNVFQTAADVATAISPFTPAFVLSRLELDTSKNVSGAPNTDKCRVRSSAGNELRITLHDATFVLNKLLIITVDLSVDITLAAAPGGRDTTATIAVNKWYFIYMIASSATALAPELVLSESSILPDLSGAGFTGPGYDIFRRVGSVRRDSGGLFLETFCKNGVCQFLEAGLLDTAYPGANFQPAGVVNPVSNFVPPTSRRATCVGIVNDSGSGGGSTLFAAHPDVGTGTTGGREISSSGLAGTGNTDIATVEFGVDLDDGQRFHIRTSGAGILPFRVSVVGYTELL</sequence>
<reference evidence="1" key="1">
    <citation type="journal article" date="2015" name="Nature">
        <title>Complex archaea that bridge the gap between prokaryotes and eukaryotes.</title>
        <authorList>
            <person name="Spang A."/>
            <person name="Saw J.H."/>
            <person name="Jorgensen S.L."/>
            <person name="Zaremba-Niedzwiedzka K."/>
            <person name="Martijn J."/>
            <person name="Lind A.E."/>
            <person name="van Eijk R."/>
            <person name="Schleper C."/>
            <person name="Guy L."/>
            <person name="Ettema T.J."/>
        </authorList>
    </citation>
    <scope>NUCLEOTIDE SEQUENCE</scope>
</reference>
<accession>A0A0F9PVS1</accession>
<proteinExistence type="predicted"/>
<dbReference type="AlphaFoldDB" id="A0A0F9PVS1"/>
<protein>
    <submittedName>
        <fullName evidence="1">Uncharacterized protein</fullName>
    </submittedName>
</protein>
<name>A0A0F9PVS1_9ZZZZ</name>
<organism evidence="1">
    <name type="scientific">marine sediment metagenome</name>
    <dbReference type="NCBI Taxonomy" id="412755"/>
    <lineage>
        <taxon>unclassified sequences</taxon>
        <taxon>metagenomes</taxon>
        <taxon>ecological metagenomes</taxon>
    </lineage>
</organism>
<dbReference type="EMBL" id="LAZR01004834">
    <property type="protein sequence ID" value="KKN05171.1"/>
    <property type="molecule type" value="Genomic_DNA"/>
</dbReference>